<evidence type="ECO:0000313" key="11">
    <source>
        <dbReference type="EMBL" id="WOH10093.1"/>
    </source>
</evidence>
<feature type="chain" id="PRO_5007853539" evidence="9">
    <location>
        <begin position="27"/>
        <end position="87"/>
    </location>
</feature>
<evidence type="ECO:0000313" key="10">
    <source>
        <dbReference type="EMBL" id="KZM88646.1"/>
    </source>
</evidence>
<reference evidence="11" key="2">
    <citation type="submission" date="2022-03" db="EMBL/GenBank/DDBJ databases">
        <title>Draft title - Genomic analysis of global carrot germplasm unveils the trajectory of domestication and the origin of high carotenoid orange carrot.</title>
        <authorList>
            <person name="Iorizzo M."/>
            <person name="Ellison S."/>
            <person name="Senalik D."/>
            <person name="Macko-Podgorni A."/>
            <person name="Grzebelus D."/>
            <person name="Bostan H."/>
            <person name="Rolling W."/>
            <person name="Curaba J."/>
            <person name="Simon P."/>
        </authorList>
    </citation>
    <scope>NUCLEOTIDE SEQUENCE</scope>
    <source>
        <tissue evidence="11">Leaf</tissue>
    </source>
</reference>
<dbReference type="GO" id="GO:2000280">
    <property type="term" value="P:regulation of root development"/>
    <property type="evidence" value="ECO:0007669"/>
    <property type="project" value="TreeGrafter"/>
</dbReference>
<name>A0A164UAZ5_DAUCS</name>
<evidence type="ECO:0000256" key="7">
    <source>
        <dbReference type="ARBA" id="ARBA00023278"/>
    </source>
</evidence>
<dbReference type="AlphaFoldDB" id="A0A164UAZ5"/>
<keyword evidence="3" id="KW-0052">Apoplast</keyword>
<keyword evidence="12" id="KW-1185">Reference proteome</keyword>
<evidence type="ECO:0000256" key="8">
    <source>
        <dbReference type="SAM" id="MobiDB-lite"/>
    </source>
</evidence>
<keyword evidence="4" id="KW-0964">Secreted</keyword>
<keyword evidence="7" id="KW-0379">Hydroxylation</keyword>
<dbReference type="GO" id="GO:0048046">
    <property type="term" value="C:apoplast"/>
    <property type="evidence" value="ECO:0007669"/>
    <property type="project" value="UniProtKB-SubCell"/>
</dbReference>
<dbReference type="GO" id="GO:0048364">
    <property type="term" value="P:root development"/>
    <property type="evidence" value="ECO:0007669"/>
    <property type="project" value="InterPro"/>
</dbReference>
<dbReference type="Gramene" id="KZM88646">
    <property type="protein sequence ID" value="KZM88646"/>
    <property type="gene ID" value="DCAR_025721"/>
</dbReference>
<evidence type="ECO:0000256" key="3">
    <source>
        <dbReference type="ARBA" id="ARBA00022523"/>
    </source>
</evidence>
<dbReference type="GO" id="GO:0005179">
    <property type="term" value="F:hormone activity"/>
    <property type="evidence" value="ECO:0007669"/>
    <property type="project" value="UniProtKB-KW"/>
</dbReference>
<evidence type="ECO:0000256" key="2">
    <source>
        <dbReference type="ARBA" id="ARBA00008963"/>
    </source>
</evidence>
<accession>A0A164UAZ5</accession>
<organism evidence="10">
    <name type="scientific">Daucus carota subsp. sativus</name>
    <name type="common">Carrot</name>
    <dbReference type="NCBI Taxonomy" id="79200"/>
    <lineage>
        <taxon>Eukaryota</taxon>
        <taxon>Viridiplantae</taxon>
        <taxon>Streptophyta</taxon>
        <taxon>Embryophyta</taxon>
        <taxon>Tracheophyta</taxon>
        <taxon>Spermatophyta</taxon>
        <taxon>Magnoliopsida</taxon>
        <taxon>eudicotyledons</taxon>
        <taxon>Gunneridae</taxon>
        <taxon>Pentapetalae</taxon>
        <taxon>asterids</taxon>
        <taxon>campanulids</taxon>
        <taxon>Apiales</taxon>
        <taxon>Apiaceae</taxon>
        <taxon>Apioideae</taxon>
        <taxon>Scandiceae</taxon>
        <taxon>Daucinae</taxon>
        <taxon>Daucus</taxon>
        <taxon>Daucus sect. Daucus</taxon>
    </lineage>
</organism>
<protein>
    <submittedName>
        <fullName evidence="10">Uncharacterized protein</fullName>
    </submittedName>
</protein>
<feature type="region of interest" description="Disordered" evidence="8">
    <location>
        <begin position="67"/>
        <end position="87"/>
    </location>
</feature>
<keyword evidence="5" id="KW-0372">Hormone</keyword>
<gene>
    <name evidence="10" type="ORF">DCAR_025721</name>
    <name evidence="11" type="ORF">DCAR_0729554</name>
</gene>
<dbReference type="EMBL" id="LNRQ01000007">
    <property type="protein sequence ID" value="KZM88646.1"/>
    <property type="molecule type" value="Genomic_DNA"/>
</dbReference>
<dbReference type="InterPro" id="IPR033250">
    <property type="entry name" value="CEP"/>
</dbReference>
<feature type="signal peptide" evidence="9">
    <location>
        <begin position="1"/>
        <end position="26"/>
    </location>
</feature>
<dbReference type="GO" id="GO:1901371">
    <property type="term" value="P:regulation of leaf morphogenesis"/>
    <property type="evidence" value="ECO:0007669"/>
    <property type="project" value="TreeGrafter"/>
</dbReference>
<dbReference type="PANTHER" id="PTHR33348:SF3">
    <property type="entry name" value="PRECURSOR OF CEP1"/>
    <property type="match status" value="1"/>
</dbReference>
<dbReference type="OMA" id="FLILCHE"/>
<evidence type="ECO:0000256" key="6">
    <source>
        <dbReference type="ARBA" id="ARBA00022729"/>
    </source>
</evidence>
<evidence type="ECO:0000256" key="4">
    <source>
        <dbReference type="ARBA" id="ARBA00022525"/>
    </source>
</evidence>
<comment type="subcellular location">
    <subcellularLocation>
        <location evidence="1">Secreted</location>
        <location evidence="1">Extracellular space</location>
        <location evidence="1">Apoplast</location>
    </subcellularLocation>
</comment>
<evidence type="ECO:0000256" key="9">
    <source>
        <dbReference type="SAM" id="SignalP"/>
    </source>
</evidence>
<reference evidence="10" key="1">
    <citation type="journal article" date="2016" name="Nat. Genet.">
        <title>A high-quality carrot genome assembly provides new insights into carotenoid accumulation and asterid genome evolution.</title>
        <authorList>
            <person name="Iorizzo M."/>
            <person name="Ellison S."/>
            <person name="Senalik D."/>
            <person name="Zeng P."/>
            <person name="Satapoomin P."/>
            <person name="Huang J."/>
            <person name="Bowman M."/>
            <person name="Iovene M."/>
            <person name="Sanseverino W."/>
            <person name="Cavagnaro P."/>
            <person name="Yildiz M."/>
            <person name="Macko-Podgorni A."/>
            <person name="Moranska E."/>
            <person name="Grzebelus E."/>
            <person name="Grzebelus D."/>
            <person name="Ashrafi H."/>
            <person name="Zheng Z."/>
            <person name="Cheng S."/>
            <person name="Spooner D."/>
            <person name="Van Deynze A."/>
            <person name="Simon P."/>
        </authorList>
    </citation>
    <scope>NUCLEOTIDE SEQUENCE [LARGE SCALE GENOMIC DNA]</scope>
    <source>
        <tissue evidence="10">Leaf</tissue>
    </source>
</reference>
<keyword evidence="6 9" id="KW-0732">Signal</keyword>
<dbReference type="GO" id="GO:0006995">
    <property type="term" value="P:cellular response to nitrogen starvation"/>
    <property type="evidence" value="ECO:0007669"/>
    <property type="project" value="UniProtKB-ARBA"/>
</dbReference>
<proteinExistence type="inferred from homology"/>
<evidence type="ECO:0000256" key="5">
    <source>
        <dbReference type="ARBA" id="ARBA00022702"/>
    </source>
</evidence>
<comment type="similarity">
    <text evidence="2">Belongs to the C-terminally encoded plant signaling peptide (CEP) family.</text>
</comment>
<sequence>MGFKINLSVLLLVLIVSNELIICVEARDLKAKDCRKCSRHNRRHHHHHRAKSSYTVNEEIDSKMDFVNDFRPTSPGHSPGIGHSVHN</sequence>
<evidence type="ECO:0000256" key="1">
    <source>
        <dbReference type="ARBA" id="ARBA00004271"/>
    </source>
</evidence>
<dbReference type="Proteomes" id="UP000077755">
    <property type="component" value="Chromosome 7"/>
</dbReference>
<evidence type="ECO:0000313" key="12">
    <source>
        <dbReference type="Proteomes" id="UP000077755"/>
    </source>
</evidence>
<dbReference type="GO" id="GO:1902025">
    <property type="term" value="P:nitrate import"/>
    <property type="evidence" value="ECO:0007669"/>
    <property type="project" value="TreeGrafter"/>
</dbReference>
<dbReference type="EMBL" id="CP093349">
    <property type="protein sequence ID" value="WOH10093.1"/>
    <property type="molecule type" value="Genomic_DNA"/>
</dbReference>
<dbReference type="PANTHER" id="PTHR33348">
    <property type="entry name" value="PRECURSOR OF CEP5"/>
    <property type="match status" value="1"/>
</dbReference>